<dbReference type="CDD" id="cd03221">
    <property type="entry name" value="ABCF_EF-3"/>
    <property type="match status" value="1"/>
</dbReference>
<keyword evidence="3" id="KW-0067">ATP-binding</keyword>
<evidence type="ECO:0000256" key="1">
    <source>
        <dbReference type="ARBA" id="ARBA00022737"/>
    </source>
</evidence>
<gene>
    <name evidence="7" type="ORF">GWI33_010024</name>
</gene>
<dbReference type="InterPro" id="IPR003439">
    <property type="entry name" value="ABC_transporter-like_ATP-bd"/>
</dbReference>
<accession>A0A834IDG3</accession>
<dbReference type="Gene3D" id="3.40.50.300">
    <property type="entry name" value="P-loop containing nucleotide triphosphate hydrolases"/>
    <property type="match status" value="1"/>
</dbReference>
<dbReference type="PANTHER" id="PTHR19211:SF14">
    <property type="entry name" value="ATP-BINDING CASSETTE SUB-FAMILY F MEMBER 1"/>
    <property type="match status" value="1"/>
</dbReference>
<keyword evidence="4" id="KW-0175">Coiled coil</keyword>
<feature type="domain" description="ABC transporter" evidence="6">
    <location>
        <begin position="28"/>
        <end position="243"/>
    </location>
</feature>
<sequence length="365" mass="41002">MQLLAPAHVDTPFTFHFREPTRMSSPLLMLHHASIGYADKTIASKINLQITPTTRLGLLGMNGAGKSTLIKSLVGDLPLLAGERQSSELLNIGYFAQHQMDALDDQASPMLQLSRIADKTISEASLRSFLGSFGFSGERMDTICQSFSGGERARLALALIVWQKPNVLILDEPTNHLDLDMRHALTMALQDFDGAVVLVSHERQLIASVCDDLLLVHDGQVSTFEGDLQDYAKWLREARQQQANAHKNAVQTADLSKQSGNGAMVNPKLDKEAQRKDAARRRELTRPIRKNIEKVEAKIEKLQPRLLEIEQLLADTAIYDANRKHDLLALMNEQTALKTELQQFEEHMLEWMLELESLEQSFEEQ</sequence>
<reference evidence="7" key="1">
    <citation type="submission" date="2020-08" db="EMBL/GenBank/DDBJ databases">
        <title>Genome sequencing and assembly of the red palm weevil Rhynchophorus ferrugineus.</title>
        <authorList>
            <person name="Dias G.B."/>
            <person name="Bergman C.M."/>
            <person name="Manee M."/>
        </authorList>
    </citation>
    <scope>NUCLEOTIDE SEQUENCE</scope>
    <source>
        <strain evidence="7">AA-2017</strain>
        <tissue evidence="7">Whole larva</tissue>
    </source>
</reference>
<dbReference type="InterPro" id="IPR050611">
    <property type="entry name" value="ABCF"/>
</dbReference>
<keyword evidence="2" id="KW-0547">Nucleotide-binding</keyword>
<dbReference type="EMBL" id="JAACXV010006024">
    <property type="protein sequence ID" value="KAF7276618.1"/>
    <property type="molecule type" value="Genomic_DNA"/>
</dbReference>
<keyword evidence="1" id="KW-0677">Repeat</keyword>
<dbReference type="InterPro" id="IPR027417">
    <property type="entry name" value="P-loop_NTPase"/>
</dbReference>
<dbReference type="SMART" id="SM00382">
    <property type="entry name" value="AAA"/>
    <property type="match status" value="1"/>
</dbReference>
<protein>
    <recommendedName>
        <fullName evidence="6">ABC transporter domain-containing protein</fullName>
    </recommendedName>
</protein>
<dbReference type="AlphaFoldDB" id="A0A834IDG3"/>
<dbReference type="GO" id="GO:0016887">
    <property type="term" value="F:ATP hydrolysis activity"/>
    <property type="evidence" value="ECO:0007669"/>
    <property type="project" value="InterPro"/>
</dbReference>
<evidence type="ECO:0000313" key="7">
    <source>
        <dbReference type="EMBL" id="KAF7276618.1"/>
    </source>
</evidence>
<proteinExistence type="predicted"/>
<dbReference type="Proteomes" id="UP000625711">
    <property type="component" value="Unassembled WGS sequence"/>
</dbReference>
<feature type="compositionally biased region" description="Polar residues" evidence="5">
    <location>
        <begin position="250"/>
        <end position="261"/>
    </location>
</feature>
<dbReference type="Pfam" id="PF00005">
    <property type="entry name" value="ABC_tran"/>
    <property type="match status" value="1"/>
</dbReference>
<evidence type="ECO:0000313" key="8">
    <source>
        <dbReference type="Proteomes" id="UP000625711"/>
    </source>
</evidence>
<evidence type="ECO:0000256" key="3">
    <source>
        <dbReference type="ARBA" id="ARBA00022840"/>
    </source>
</evidence>
<comment type="caution">
    <text evidence="7">The sequence shown here is derived from an EMBL/GenBank/DDBJ whole genome shotgun (WGS) entry which is preliminary data.</text>
</comment>
<name>A0A834IDG3_RHYFE</name>
<feature type="region of interest" description="Disordered" evidence="5">
    <location>
        <begin position="250"/>
        <end position="283"/>
    </location>
</feature>
<dbReference type="PROSITE" id="PS50893">
    <property type="entry name" value="ABC_TRANSPORTER_2"/>
    <property type="match status" value="1"/>
</dbReference>
<dbReference type="SUPFAM" id="SSF52540">
    <property type="entry name" value="P-loop containing nucleoside triphosphate hydrolases"/>
    <property type="match status" value="1"/>
</dbReference>
<evidence type="ECO:0000256" key="5">
    <source>
        <dbReference type="SAM" id="MobiDB-lite"/>
    </source>
</evidence>
<dbReference type="GO" id="GO:0005524">
    <property type="term" value="F:ATP binding"/>
    <property type="evidence" value="ECO:0007669"/>
    <property type="project" value="UniProtKB-KW"/>
</dbReference>
<dbReference type="InterPro" id="IPR003593">
    <property type="entry name" value="AAA+_ATPase"/>
</dbReference>
<evidence type="ECO:0000259" key="6">
    <source>
        <dbReference type="PROSITE" id="PS50893"/>
    </source>
</evidence>
<dbReference type="InterPro" id="IPR017871">
    <property type="entry name" value="ABC_transporter-like_CS"/>
</dbReference>
<keyword evidence="8" id="KW-1185">Reference proteome</keyword>
<evidence type="ECO:0000256" key="2">
    <source>
        <dbReference type="ARBA" id="ARBA00022741"/>
    </source>
</evidence>
<dbReference type="FunFam" id="3.40.50.300:FF:002053">
    <property type="entry name" value="ABC transporter ATP-binding protein"/>
    <property type="match status" value="1"/>
</dbReference>
<evidence type="ECO:0000256" key="4">
    <source>
        <dbReference type="SAM" id="Coils"/>
    </source>
</evidence>
<organism evidence="7 8">
    <name type="scientific">Rhynchophorus ferrugineus</name>
    <name type="common">Red palm weevil</name>
    <name type="synonym">Curculio ferrugineus</name>
    <dbReference type="NCBI Taxonomy" id="354439"/>
    <lineage>
        <taxon>Eukaryota</taxon>
        <taxon>Metazoa</taxon>
        <taxon>Ecdysozoa</taxon>
        <taxon>Arthropoda</taxon>
        <taxon>Hexapoda</taxon>
        <taxon>Insecta</taxon>
        <taxon>Pterygota</taxon>
        <taxon>Neoptera</taxon>
        <taxon>Endopterygota</taxon>
        <taxon>Coleoptera</taxon>
        <taxon>Polyphaga</taxon>
        <taxon>Cucujiformia</taxon>
        <taxon>Curculionidae</taxon>
        <taxon>Dryophthorinae</taxon>
        <taxon>Rhynchophorus</taxon>
    </lineage>
</organism>
<feature type="coiled-coil region" evidence="4">
    <location>
        <begin position="327"/>
        <end position="361"/>
    </location>
</feature>
<dbReference type="PANTHER" id="PTHR19211">
    <property type="entry name" value="ATP-BINDING TRANSPORT PROTEIN-RELATED"/>
    <property type="match status" value="1"/>
</dbReference>
<dbReference type="OrthoDB" id="8299765at2759"/>
<dbReference type="PROSITE" id="PS00211">
    <property type="entry name" value="ABC_TRANSPORTER_1"/>
    <property type="match status" value="1"/>
</dbReference>
<feature type="compositionally biased region" description="Basic and acidic residues" evidence="5">
    <location>
        <begin position="268"/>
        <end position="283"/>
    </location>
</feature>